<reference evidence="1" key="1">
    <citation type="submission" date="2020-02" db="EMBL/GenBank/DDBJ databases">
        <authorList>
            <person name="Meier V. D."/>
        </authorList>
    </citation>
    <scope>NUCLEOTIDE SEQUENCE</scope>
    <source>
        <strain evidence="1">AVDCRST_MAG94</strain>
    </source>
</reference>
<organism evidence="1">
    <name type="scientific">uncultured Leptolyngbya sp</name>
    <dbReference type="NCBI Taxonomy" id="332963"/>
    <lineage>
        <taxon>Bacteria</taxon>
        <taxon>Bacillati</taxon>
        <taxon>Cyanobacteriota</taxon>
        <taxon>Cyanophyceae</taxon>
        <taxon>Leptolyngbyales</taxon>
        <taxon>Leptolyngbyaceae</taxon>
        <taxon>Leptolyngbya group</taxon>
        <taxon>Leptolyngbya</taxon>
        <taxon>environmental samples</taxon>
    </lineage>
</organism>
<accession>A0A6J4MVD8</accession>
<evidence type="ECO:0000313" key="1">
    <source>
        <dbReference type="EMBL" id="CAA9369873.1"/>
    </source>
</evidence>
<protein>
    <submittedName>
        <fullName evidence="1">Uncharacterized protein</fullName>
    </submittedName>
</protein>
<name>A0A6J4MVD8_9CYAN</name>
<proteinExistence type="predicted"/>
<sequence length="77" mass="8287">MATQKTESTVTLICHANGTGSQVNTSSGQVLKEFTDSDDYQLNLQASEAWLSEHGFVHAGGSDYVKYDPLMTGDTSN</sequence>
<gene>
    <name evidence="1" type="ORF">AVDCRST_MAG94-4076</name>
</gene>
<dbReference type="EMBL" id="CADCTY010001418">
    <property type="protein sequence ID" value="CAA9369873.1"/>
    <property type="molecule type" value="Genomic_DNA"/>
</dbReference>
<dbReference type="AlphaFoldDB" id="A0A6J4MVD8"/>